<dbReference type="Pfam" id="PF00005">
    <property type="entry name" value="ABC_tran"/>
    <property type="match status" value="2"/>
</dbReference>
<dbReference type="InterPro" id="IPR003593">
    <property type="entry name" value="AAA+_ATPase"/>
</dbReference>
<evidence type="ECO:0000256" key="4">
    <source>
        <dbReference type="ARBA" id="ARBA00022763"/>
    </source>
</evidence>
<dbReference type="InterPro" id="IPR043686">
    <property type="entry name" value="Uup"/>
</dbReference>
<keyword evidence="5 11" id="KW-0378">Hydrolase</keyword>
<dbReference type="CDD" id="cd03221">
    <property type="entry name" value="ABCF_EF-3"/>
    <property type="match status" value="2"/>
</dbReference>
<organism evidence="13 14">
    <name type="scientific">Ancylobacter defluvii</name>
    <dbReference type="NCBI Taxonomy" id="1282440"/>
    <lineage>
        <taxon>Bacteria</taxon>
        <taxon>Pseudomonadati</taxon>
        <taxon>Pseudomonadota</taxon>
        <taxon>Alphaproteobacteria</taxon>
        <taxon>Hyphomicrobiales</taxon>
        <taxon>Xanthobacteraceae</taxon>
        <taxon>Ancylobacter</taxon>
    </lineage>
</organism>
<dbReference type="SUPFAM" id="SSF52540">
    <property type="entry name" value="P-loop containing nucleoside triphosphate hydrolases"/>
    <property type="match status" value="2"/>
</dbReference>
<sequence>MPAIRTATSWPASSIATVWRNSALGRACPLAPRGFIPYPRAMAPPLLLLQDTRLTFGGTPLLEGAELSVSAGERVGLVGRNGSGKSTLLKIAAGLVQADSGPRFVQPGATVRYLPQEPDLSGFRTTLDYVEAGMGPGDAEYRAIYLLNELGLTGEEDPANLSGGEARRAALARVLAPEPDILLLDEPTNHLDLPAIEWLEAEIASLRSALVLISHDRRFLQDLTRATVWLDRGRTRRMERGFAFFEEWRDQVLEEEERDQQKLARKIVAEEHWMRYGVTARRKRNMRRVGELADLRARFRDHRGAVGTISVTATEADVSGKLVMEAEHISKSYGDRVIVRDLSIRIQRGDRIGIVGPNGAGKTTLLKMLTGELAPDSGKAKLGTNIEMATLDQRRAALDPNRTVRDTLTDGRGDQVFVGGNPRHVIGYMKDFLFTPEQAGTAVSRLSGGERGRLLLACALAQASNLMVLDEPTNDLDLETLDLLEEMIDDYAGTVLLVSHDRDFLDRTVTATIAYEGDGNWNVYAGGYSDMVAQRGHGVKARAAAAAAAAAPAAVKSSAAGSPASPAAAASKRKLSFKEKHALEQLPKRMSQLESDIKRLNNTLHTPNFYTRDPAGFQKATAELTKAQAALAKAEEEWLELEMLREELGG</sequence>
<dbReference type="GO" id="GO:0006281">
    <property type="term" value="P:DNA repair"/>
    <property type="evidence" value="ECO:0007669"/>
    <property type="project" value="UniProtKB-KW"/>
</dbReference>
<dbReference type="EC" id="3.6.1.-" evidence="11"/>
<keyword evidence="3 11" id="KW-0547">Nucleotide-binding</keyword>
<dbReference type="Gene3D" id="1.10.287.380">
    <property type="entry name" value="Valyl-tRNA synthetase, C-terminal domain"/>
    <property type="match status" value="1"/>
</dbReference>
<dbReference type="FunFam" id="3.40.50.300:FF:000309">
    <property type="entry name" value="ABC transporter ATP-binding protein"/>
    <property type="match status" value="1"/>
</dbReference>
<keyword evidence="11" id="KW-0175">Coiled coil</keyword>
<keyword evidence="1 11" id="KW-0963">Cytoplasm</keyword>
<proteinExistence type="inferred from homology"/>
<dbReference type="GO" id="GO:0043022">
    <property type="term" value="F:ribosome binding"/>
    <property type="evidence" value="ECO:0007669"/>
    <property type="project" value="UniProtKB-UniRule"/>
</dbReference>
<comment type="subcellular location">
    <subcellularLocation>
        <location evidence="11">Cytoplasm</location>
    </subcellularLocation>
    <text evidence="11">Associates with ribosomes.</text>
</comment>
<keyword evidence="8 11" id="KW-0234">DNA repair</keyword>
<dbReference type="EMBL" id="BSFM01000014">
    <property type="protein sequence ID" value="GLK84874.1"/>
    <property type="molecule type" value="Genomic_DNA"/>
</dbReference>
<feature type="binding site" evidence="11">
    <location>
        <begin position="79"/>
        <end position="86"/>
    </location>
    <ligand>
        <name>ATP</name>
        <dbReference type="ChEBI" id="CHEBI:30616"/>
        <label>1</label>
    </ligand>
</feature>
<gene>
    <name evidence="11" type="primary">uup</name>
    <name evidence="13" type="ORF">GCM10017653_29440</name>
</gene>
<evidence type="ECO:0000259" key="12">
    <source>
        <dbReference type="PROSITE" id="PS50893"/>
    </source>
</evidence>
<evidence type="ECO:0000256" key="11">
    <source>
        <dbReference type="HAMAP-Rule" id="MF_00848"/>
    </source>
</evidence>
<dbReference type="InterPro" id="IPR032524">
    <property type="entry name" value="ABC_tran_C"/>
</dbReference>
<comment type="similarity">
    <text evidence="10 11">Belongs to the ABC transporter superfamily. ABCF family. Uup subfamily.</text>
</comment>
<dbReference type="AlphaFoldDB" id="A0A9W6JZP7"/>
<dbReference type="HAMAP" id="MF_00848">
    <property type="entry name" value="Uup"/>
    <property type="match status" value="1"/>
</dbReference>
<comment type="catalytic activity">
    <reaction evidence="9 11">
        <text>ATP + H2O = ADP + phosphate + H(+)</text>
        <dbReference type="Rhea" id="RHEA:13065"/>
        <dbReference type="ChEBI" id="CHEBI:15377"/>
        <dbReference type="ChEBI" id="CHEBI:15378"/>
        <dbReference type="ChEBI" id="CHEBI:30616"/>
        <dbReference type="ChEBI" id="CHEBI:43474"/>
        <dbReference type="ChEBI" id="CHEBI:456216"/>
    </reaction>
</comment>
<keyword evidence="14" id="KW-1185">Reference proteome</keyword>
<keyword evidence="6 11" id="KW-0067">ATP-binding</keyword>
<evidence type="ECO:0000256" key="1">
    <source>
        <dbReference type="ARBA" id="ARBA00022490"/>
    </source>
</evidence>
<evidence type="ECO:0000256" key="5">
    <source>
        <dbReference type="ARBA" id="ARBA00022801"/>
    </source>
</evidence>
<dbReference type="PANTHER" id="PTHR42855:SF1">
    <property type="entry name" value="ABC TRANSPORTER DOMAIN-CONTAINING PROTEIN"/>
    <property type="match status" value="1"/>
</dbReference>
<evidence type="ECO:0000256" key="9">
    <source>
        <dbReference type="ARBA" id="ARBA00049360"/>
    </source>
</evidence>
<dbReference type="InterPro" id="IPR037118">
    <property type="entry name" value="Val-tRNA_synth_C_sf"/>
</dbReference>
<dbReference type="GO" id="GO:0016887">
    <property type="term" value="F:ATP hydrolysis activity"/>
    <property type="evidence" value="ECO:0007669"/>
    <property type="project" value="UniProtKB-UniRule"/>
</dbReference>
<name>A0A9W6JZP7_9HYPH</name>
<dbReference type="Gene3D" id="3.40.50.300">
    <property type="entry name" value="P-loop containing nucleotide triphosphate hydrolases"/>
    <property type="match status" value="2"/>
</dbReference>
<evidence type="ECO:0000313" key="14">
    <source>
        <dbReference type="Proteomes" id="UP001143330"/>
    </source>
</evidence>
<evidence type="ECO:0000256" key="6">
    <source>
        <dbReference type="ARBA" id="ARBA00022840"/>
    </source>
</evidence>
<reference evidence="13" key="1">
    <citation type="journal article" date="2014" name="Int. J. Syst. Evol. Microbiol.">
        <title>Complete genome sequence of Corynebacterium casei LMG S-19264T (=DSM 44701T), isolated from a smear-ripened cheese.</title>
        <authorList>
            <consortium name="US DOE Joint Genome Institute (JGI-PGF)"/>
            <person name="Walter F."/>
            <person name="Albersmeier A."/>
            <person name="Kalinowski J."/>
            <person name="Ruckert C."/>
        </authorList>
    </citation>
    <scope>NUCLEOTIDE SEQUENCE</scope>
    <source>
        <strain evidence="13">VKM B-2789</strain>
    </source>
</reference>
<comment type="caution">
    <text evidence="13">The sequence shown here is derived from an EMBL/GenBank/DDBJ whole genome shotgun (WGS) entry which is preliminary data.</text>
</comment>
<protein>
    <recommendedName>
        <fullName evidence="11">ATP-binding protein Uup</fullName>
        <ecNumber evidence="11">3.6.1.-</ecNumber>
    </recommendedName>
</protein>
<accession>A0A9W6JZP7</accession>
<evidence type="ECO:0000256" key="8">
    <source>
        <dbReference type="ARBA" id="ARBA00023204"/>
    </source>
</evidence>
<dbReference type="SMART" id="SM00382">
    <property type="entry name" value="AAA"/>
    <property type="match status" value="2"/>
</dbReference>
<evidence type="ECO:0000256" key="3">
    <source>
        <dbReference type="ARBA" id="ARBA00022741"/>
    </source>
</evidence>
<dbReference type="Pfam" id="PF16326">
    <property type="entry name" value="ABC_tran_CTD"/>
    <property type="match status" value="1"/>
</dbReference>
<dbReference type="GO" id="GO:0005524">
    <property type="term" value="F:ATP binding"/>
    <property type="evidence" value="ECO:0007669"/>
    <property type="project" value="UniProtKB-UniRule"/>
</dbReference>
<dbReference type="InterPro" id="IPR017871">
    <property type="entry name" value="ABC_transporter-like_CS"/>
</dbReference>
<feature type="binding site" evidence="11">
    <location>
        <begin position="356"/>
        <end position="363"/>
    </location>
    <ligand>
        <name>ATP</name>
        <dbReference type="ChEBI" id="CHEBI:30616"/>
        <label>2</label>
    </ligand>
</feature>
<feature type="domain" description="ABC transporter" evidence="12">
    <location>
        <begin position="47"/>
        <end position="257"/>
    </location>
</feature>
<reference evidence="13" key="2">
    <citation type="submission" date="2023-01" db="EMBL/GenBank/DDBJ databases">
        <authorList>
            <person name="Sun Q."/>
            <person name="Evtushenko L."/>
        </authorList>
    </citation>
    <scope>NUCLEOTIDE SEQUENCE</scope>
    <source>
        <strain evidence="13">VKM B-2789</strain>
    </source>
</reference>
<dbReference type="PROSITE" id="PS50893">
    <property type="entry name" value="ABC_TRANSPORTER_2"/>
    <property type="match status" value="2"/>
</dbReference>
<keyword evidence="7 11" id="KW-0238">DNA-binding</keyword>
<dbReference type="InterPro" id="IPR027417">
    <property type="entry name" value="P-loop_NTPase"/>
</dbReference>
<evidence type="ECO:0000313" key="13">
    <source>
        <dbReference type="EMBL" id="GLK84874.1"/>
    </source>
</evidence>
<dbReference type="Proteomes" id="UP001143330">
    <property type="component" value="Unassembled WGS sequence"/>
</dbReference>
<dbReference type="PROSITE" id="PS00211">
    <property type="entry name" value="ABC_TRANSPORTER_1"/>
    <property type="match status" value="1"/>
</dbReference>
<keyword evidence="4 11" id="KW-0227">DNA damage</keyword>
<evidence type="ECO:0000256" key="7">
    <source>
        <dbReference type="ARBA" id="ARBA00023125"/>
    </source>
</evidence>
<feature type="domain" description="ABC transporter" evidence="12">
    <location>
        <begin position="324"/>
        <end position="543"/>
    </location>
</feature>
<feature type="coiled-coil region" evidence="11">
    <location>
        <begin position="583"/>
        <end position="644"/>
    </location>
</feature>
<keyword evidence="2 11" id="KW-0677">Repeat</keyword>
<evidence type="ECO:0000256" key="10">
    <source>
        <dbReference type="ARBA" id="ARBA00061478"/>
    </source>
</evidence>
<evidence type="ECO:0000256" key="2">
    <source>
        <dbReference type="ARBA" id="ARBA00022737"/>
    </source>
</evidence>
<dbReference type="InterPro" id="IPR003439">
    <property type="entry name" value="ABC_transporter-like_ATP-bd"/>
</dbReference>
<comment type="function">
    <text evidence="11">Probably plays a role in ribosome assembly or function. May be involved in resolution of branched DNA intermediates that result from template switching in postreplication gaps. Binds DNA and has ATPase activity.</text>
</comment>
<dbReference type="GO" id="GO:0003677">
    <property type="term" value="F:DNA binding"/>
    <property type="evidence" value="ECO:0007669"/>
    <property type="project" value="UniProtKB-UniRule"/>
</dbReference>
<dbReference type="PANTHER" id="PTHR42855">
    <property type="entry name" value="ABC TRANSPORTER ATP-BINDING SUBUNIT"/>
    <property type="match status" value="1"/>
</dbReference>
<dbReference type="InterPro" id="IPR051309">
    <property type="entry name" value="ABCF_ATPase"/>
</dbReference>
<dbReference type="GO" id="GO:0005737">
    <property type="term" value="C:cytoplasm"/>
    <property type="evidence" value="ECO:0007669"/>
    <property type="project" value="UniProtKB-SubCell"/>
</dbReference>